<name>Q135B9_RHOPS</name>
<dbReference type="Proteomes" id="UP000001818">
    <property type="component" value="Chromosome"/>
</dbReference>
<protein>
    <submittedName>
        <fullName evidence="2">Uncharacterized protein</fullName>
    </submittedName>
</protein>
<dbReference type="HOGENOM" id="CLU_2957690_0_0_5"/>
<dbReference type="STRING" id="316057.RPD_3094"/>
<dbReference type="KEGG" id="rpd:RPD_3094"/>
<feature type="compositionally biased region" description="Basic and acidic residues" evidence="1">
    <location>
        <begin position="50"/>
        <end position="59"/>
    </location>
</feature>
<feature type="region of interest" description="Disordered" evidence="1">
    <location>
        <begin position="39"/>
        <end position="59"/>
    </location>
</feature>
<dbReference type="AlphaFoldDB" id="Q135B9"/>
<organism evidence="2 3">
    <name type="scientific">Rhodopseudomonas palustris (strain BisB5)</name>
    <dbReference type="NCBI Taxonomy" id="316057"/>
    <lineage>
        <taxon>Bacteria</taxon>
        <taxon>Pseudomonadati</taxon>
        <taxon>Pseudomonadota</taxon>
        <taxon>Alphaproteobacteria</taxon>
        <taxon>Hyphomicrobiales</taxon>
        <taxon>Nitrobacteraceae</taxon>
        <taxon>Rhodopseudomonas</taxon>
    </lineage>
</organism>
<gene>
    <name evidence="2" type="ordered locus">RPD_3094</name>
</gene>
<evidence type="ECO:0000256" key="1">
    <source>
        <dbReference type="SAM" id="MobiDB-lite"/>
    </source>
</evidence>
<evidence type="ECO:0000313" key="2">
    <source>
        <dbReference type="EMBL" id="ABE40320.1"/>
    </source>
</evidence>
<accession>Q135B9</accession>
<proteinExistence type="predicted"/>
<reference evidence="2 3" key="1">
    <citation type="submission" date="2006-03" db="EMBL/GenBank/DDBJ databases">
        <title>Complete sequence of Rhodopseudomonas palustris BisB5.</title>
        <authorList>
            <consortium name="US DOE Joint Genome Institute"/>
            <person name="Copeland A."/>
            <person name="Lucas S."/>
            <person name="Lapidus A."/>
            <person name="Barry K."/>
            <person name="Detter J.C."/>
            <person name="Glavina del Rio T."/>
            <person name="Hammon N."/>
            <person name="Israni S."/>
            <person name="Dalin E."/>
            <person name="Tice H."/>
            <person name="Pitluck S."/>
            <person name="Chain P."/>
            <person name="Malfatti S."/>
            <person name="Shin M."/>
            <person name="Vergez L."/>
            <person name="Schmutz J."/>
            <person name="Larimer F."/>
            <person name="Land M."/>
            <person name="Hauser L."/>
            <person name="Pelletier D.A."/>
            <person name="Kyrpides N."/>
            <person name="Lykidis A."/>
            <person name="Oda Y."/>
            <person name="Harwood C.S."/>
            <person name="Richardson P."/>
        </authorList>
    </citation>
    <scope>NUCLEOTIDE SEQUENCE [LARGE SCALE GENOMIC DNA]</scope>
    <source>
        <strain evidence="2 3">BisB5</strain>
    </source>
</reference>
<evidence type="ECO:0000313" key="3">
    <source>
        <dbReference type="Proteomes" id="UP000001818"/>
    </source>
</evidence>
<dbReference type="EMBL" id="CP000283">
    <property type="protein sequence ID" value="ABE40320.1"/>
    <property type="molecule type" value="Genomic_DNA"/>
</dbReference>
<sequence length="59" mass="6439">MFIPDGLRALTVTPETAPAMAALRDQGVNLAVRPGILVARSGRQPAQPRRQSEQHHARQ</sequence>